<evidence type="ECO:0000256" key="4">
    <source>
        <dbReference type="ARBA" id="ARBA00022723"/>
    </source>
</evidence>
<dbReference type="KEGG" id="bcoh:BC6307_10190"/>
<evidence type="ECO:0000313" key="7">
    <source>
        <dbReference type="EMBL" id="AST91624.1"/>
    </source>
</evidence>
<name>A0A223KQJ4_9BACI</name>
<evidence type="ECO:0000256" key="3">
    <source>
        <dbReference type="ARBA" id="ARBA00012925"/>
    </source>
</evidence>
<protein>
    <recommendedName>
        <fullName evidence="3">carbonic anhydrase</fullName>
        <ecNumber evidence="3">4.2.1.1</ecNumber>
    </recommendedName>
</protein>
<dbReference type="PANTHER" id="PTHR43175">
    <property type="entry name" value="CARBONIC ANHYDRASE"/>
    <property type="match status" value="1"/>
</dbReference>
<evidence type="ECO:0000256" key="6">
    <source>
        <dbReference type="ARBA" id="ARBA00048348"/>
    </source>
</evidence>
<dbReference type="GO" id="GO:0004089">
    <property type="term" value="F:carbonate dehydratase activity"/>
    <property type="evidence" value="ECO:0007669"/>
    <property type="project" value="UniProtKB-EC"/>
</dbReference>
<dbReference type="SUPFAM" id="SSF53056">
    <property type="entry name" value="beta-carbonic anhydrase, cab"/>
    <property type="match status" value="1"/>
</dbReference>
<accession>A0A223KQJ4</accession>
<dbReference type="InterPro" id="IPR001765">
    <property type="entry name" value="Carbonic_anhydrase"/>
</dbReference>
<evidence type="ECO:0000313" key="8">
    <source>
        <dbReference type="Proteomes" id="UP000215224"/>
    </source>
</evidence>
<dbReference type="EC" id="4.2.1.1" evidence="3"/>
<comment type="cofactor">
    <cofactor evidence="1">
        <name>Zn(2+)</name>
        <dbReference type="ChEBI" id="CHEBI:29105"/>
    </cofactor>
</comment>
<dbReference type="Proteomes" id="UP000215224">
    <property type="component" value="Chromosome"/>
</dbReference>
<dbReference type="PANTHER" id="PTHR43175:SF3">
    <property type="entry name" value="CARBON DISULFIDE HYDROLASE"/>
    <property type="match status" value="1"/>
</dbReference>
<reference evidence="7 8" key="1">
    <citation type="submission" date="2016-12" db="EMBL/GenBank/DDBJ databases">
        <title>The whole genome sequencing and assembly of Bacillus cohnii DSM 6307T strain.</title>
        <authorList>
            <person name="Lee Y.-J."/>
            <person name="Yi H."/>
            <person name="Bahn Y.-S."/>
            <person name="Kim J.F."/>
            <person name="Lee D.-W."/>
        </authorList>
    </citation>
    <scope>NUCLEOTIDE SEQUENCE [LARGE SCALE GENOMIC DNA]</scope>
    <source>
        <strain evidence="7 8">DSM 6307</strain>
    </source>
</reference>
<dbReference type="STRING" id="1314751.GCA_001591425_03425"/>
<proteinExistence type="inferred from homology"/>
<comment type="catalytic activity">
    <reaction evidence="6">
        <text>hydrogencarbonate + H(+) = CO2 + H2O</text>
        <dbReference type="Rhea" id="RHEA:10748"/>
        <dbReference type="ChEBI" id="CHEBI:15377"/>
        <dbReference type="ChEBI" id="CHEBI:15378"/>
        <dbReference type="ChEBI" id="CHEBI:16526"/>
        <dbReference type="ChEBI" id="CHEBI:17544"/>
        <dbReference type="EC" id="4.2.1.1"/>
    </reaction>
</comment>
<dbReference type="EMBL" id="CP018866">
    <property type="protein sequence ID" value="AST91624.1"/>
    <property type="molecule type" value="Genomic_DNA"/>
</dbReference>
<organism evidence="7 8">
    <name type="scientific">Sutcliffiella cohnii</name>
    <dbReference type="NCBI Taxonomy" id="33932"/>
    <lineage>
        <taxon>Bacteria</taxon>
        <taxon>Bacillati</taxon>
        <taxon>Bacillota</taxon>
        <taxon>Bacilli</taxon>
        <taxon>Bacillales</taxon>
        <taxon>Bacillaceae</taxon>
        <taxon>Sutcliffiella</taxon>
    </lineage>
</organism>
<dbReference type="InterPro" id="IPR036874">
    <property type="entry name" value="Carbonic_anhydrase_sf"/>
</dbReference>
<keyword evidence="5" id="KW-0862">Zinc</keyword>
<evidence type="ECO:0000256" key="2">
    <source>
        <dbReference type="ARBA" id="ARBA00006217"/>
    </source>
</evidence>
<evidence type="ECO:0000256" key="1">
    <source>
        <dbReference type="ARBA" id="ARBA00001947"/>
    </source>
</evidence>
<dbReference type="AlphaFoldDB" id="A0A223KQJ4"/>
<evidence type="ECO:0000256" key="5">
    <source>
        <dbReference type="ARBA" id="ARBA00022833"/>
    </source>
</evidence>
<comment type="similarity">
    <text evidence="2">Belongs to the beta-class carbonic anhydrase family.</text>
</comment>
<dbReference type="Gene3D" id="3.40.1050.10">
    <property type="entry name" value="Carbonic anhydrase"/>
    <property type="match status" value="1"/>
</dbReference>
<dbReference type="RefSeq" id="WP_066418883.1">
    <property type="nucleotide sequence ID" value="NZ_CP018866.1"/>
</dbReference>
<sequence length="161" mass="18312">MKKTIVLTSLKLQDCYLLPKIIEKELSELILIQNYETSIIHPLGCSIRSIIQAIVYEEVESIYIVGNTINPSFKNISITNILYNKGISKEVIDTFNYVNILNMEVEEWLTTAIDIRQGIAENMKLIKNHPLIAPSVKVTGIVFNSETKVWKKVEECVNDGK</sequence>
<keyword evidence="8" id="KW-1185">Reference proteome</keyword>
<dbReference type="GO" id="GO:0008270">
    <property type="term" value="F:zinc ion binding"/>
    <property type="evidence" value="ECO:0007669"/>
    <property type="project" value="InterPro"/>
</dbReference>
<gene>
    <name evidence="7" type="ORF">BC6307_10190</name>
</gene>
<keyword evidence="4" id="KW-0479">Metal-binding</keyword>